<comment type="caution">
    <text evidence="1">The sequence shown here is derived from an EMBL/GenBank/DDBJ whole genome shotgun (WGS) entry which is preliminary data.</text>
</comment>
<proteinExistence type="predicted"/>
<name>A0AAV4PVP7_9ARAC</name>
<dbReference type="Proteomes" id="UP001054837">
    <property type="component" value="Unassembled WGS sequence"/>
</dbReference>
<organism evidence="1 2">
    <name type="scientific">Caerostris darwini</name>
    <dbReference type="NCBI Taxonomy" id="1538125"/>
    <lineage>
        <taxon>Eukaryota</taxon>
        <taxon>Metazoa</taxon>
        <taxon>Ecdysozoa</taxon>
        <taxon>Arthropoda</taxon>
        <taxon>Chelicerata</taxon>
        <taxon>Arachnida</taxon>
        <taxon>Araneae</taxon>
        <taxon>Araneomorphae</taxon>
        <taxon>Entelegynae</taxon>
        <taxon>Araneoidea</taxon>
        <taxon>Araneidae</taxon>
        <taxon>Caerostris</taxon>
    </lineage>
</organism>
<evidence type="ECO:0000313" key="2">
    <source>
        <dbReference type="Proteomes" id="UP001054837"/>
    </source>
</evidence>
<keyword evidence="2" id="KW-1185">Reference proteome</keyword>
<accession>A0AAV4PVP7</accession>
<reference evidence="1 2" key="1">
    <citation type="submission" date="2021-06" db="EMBL/GenBank/DDBJ databases">
        <title>Caerostris darwini draft genome.</title>
        <authorList>
            <person name="Kono N."/>
            <person name="Arakawa K."/>
        </authorList>
    </citation>
    <scope>NUCLEOTIDE SEQUENCE [LARGE SCALE GENOMIC DNA]</scope>
</reference>
<sequence length="96" mass="10746">MSWTDDEKWLSFTLGSQDSGVLNSIEGFAGNNLQFACSGLCRRDISVNKNVHDDIYKKESKRRATKYCSWTTSVTRSRQISGKHISVAVSPLVETT</sequence>
<dbReference type="AlphaFoldDB" id="A0AAV4PVP7"/>
<gene>
    <name evidence="1" type="ORF">CDAR_515841</name>
</gene>
<evidence type="ECO:0000313" key="1">
    <source>
        <dbReference type="EMBL" id="GIY00329.1"/>
    </source>
</evidence>
<protein>
    <submittedName>
        <fullName evidence="1">Uncharacterized protein</fullName>
    </submittedName>
</protein>
<dbReference type="EMBL" id="BPLQ01003415">
    <property type="protein sequence ID" value="GIY00329.1"/>
    <property type="molecule type" value="Genomic_DNA"/>
</dbReference>